<feature type="non-terminal residue" evidence="1">
    <location>
        <position position="460"/>
    </location>
</feature>
<comment type="caution">
    <text evidence="1">The sequence shown here is derived from an EMBL/GenBank/DDBJ whole genome shotgun (WGS) entry which is preliminary data.</text>
</comment>
<proteinExistence type="predicted"/>
<dbReference type="EMBL" id="NHOQ01001910">
    <property type="protein sequence ID" value="PWA21307.1"/>
    <property type="molecule type" value="Genomic_DNA"/>
</dbReference>
<protein>
    <submittedName>
        <fullName evidence="1">Uncharacterized protein</fullName>
    </submittedName>
</protein>
<evidence type="ECO:0000313" key="2">
    <source>
        <dbReference type="Proteomes" id="UP000250572"/>
    </source>
</evidence>
<dbReference type="Gene3D" id="3.30.420.10">
    <property type="entry name" value="Ribonuclease H-like superfamily/Ribonuclease H"/>
    <property type="match status" value="1"/>
</dbReference>
<evidence type="ECO:0000313" key="1">
    <source>
        <dbReference type="EMBL" id="PWA21307.1"/>
    </source>
</evidence>
<organism evidence="1 2">
    <name type="scientific">Gambusia affinis</name>
    <name type="common">Western mosquitofish</name>
    <name type="synonym">Heterandria affinis</name>
    <dbReference type="NCBI Taxonomy" id="33528"/>
    <lineage>
        <taxon>Eukaryota</taxon>
        <taxon>Metazoa</taxon>
        <taxon>Chordata</taxon>
        <taxon>Craniata</taxon>
        <taxon>Vertebrata</taxon>
        <taxon>Euteleostomi</taxon>
        <taxon>Actinopterygii</taxon>
        <taxon>Neopterygii</taxon>
        <taxon>Teleostei</taxon>
        <taxon>Neoteleostei</taxon>
        <taxon>Acanthomorphata</taxon>
        <taxon>Ovalentaria</taxon>
        <taxon>Atherinomorphae</taxon>
        <taxon>Cyprinodontiformes</taxon>
        <taxon>Poeciliidae</taxon>
        <taxon>Poeciliinae</taxon>
        <taxon>Gambusia</taxon>
    </lineage>
</organism>
<dbReference type="InterPro" id="IPR036397">
    <property type="entry name" value="RNaseH_sf"/>
</dbReference>
<dbReference type="AlphaFoldDB" id="A0A315VGC9"/>
<reference evidence="1 2" key="1">
    <citation type="journal article" date="2018" name="G3 (Bethesda)">
        <title>A High-Quality Reference Genome for the Invasive Mosquitofish Gambusia affinis Using a Chicago Library.</title>
        <authorList>
            <person name="Hoffberg S.L."/>
            <person name="Troendle N.J."/>
            <person name="Glenn T.C."/>
            <person name="Mahmud O."/>
            <person name="Louha S."/>
            <person name="Chalopin D."/>
            <person name="Bennetzen J.L."/>
            <person name="Mauricio R."/>
        </authorList>
    </citation>
    <scope>NUCLEOTIDE SEQUENCE [LARGE SCALE GENOMIC DNA]</scope>
    <source>
        <strain evidence="1">NE01/NJP1002.9</strain>
        <tissue evidence="1">Muscle</tissue>
    </source>
</reference>
<name>A0A315VGC9_GAMAF</name>
<dbReference type="Proteomes" id="UP000250572">
    <property type="component" value="Unassembled WGS sequence"/>
</dbReference>
<sequence>MMRRCPTGVLEIGTPHQGKQSLALSGGWMVTGKATQRQSMFSLASGIQQPADLRHLDLLIWGGQLRGVACEKAIKVLCITPTLPWRGEMKEWIEFHEGKELKQVKTFELPIISAGAPVMRHKEERTALLQHVGGAGVMSIAAKGLAFDWTIVTMDMLSSKPSHRALAVCLGLLSWWKANLHLGHSLNRREGITSCLVSEFQFYNTPSQTNQPNPLKNLFPLSSVVALHQEHLKETTQKPLKKTLNTTSFRVPPQSLVVVMPRRSTSDPLCFGIKRSQKFKIHKTVANPPGHDRRRNIDDKAKRRIIQTVKKEPRKSSKDIKGELQAQGTSVLDNETETELFGKKHQLYVHRWKNEAYQDKNIVLTVGGGSMFHVGKGCLESVQSIMTSQDYQGIVERNVLPSIRNRCISHSSEMPKESDPMKSFRLVKSQSHTSTDRLYQKNTGNLREYGQNYRGGISGG</sequence>
<keyword evidence="2" id="KW-1185">Reference proteome</keyword>
<accession>A0A315VGC9</accession>
<dbReference type="GO" id="GO:0003676">
    <property type="term" value="F:nucleic acid binding"/>
    <property type="evidence" value="ECO:0007669"/>
    <property type="project" value="InterPro"/>
</dbReference>
<gene>
    <name evidence="1" type="ORF">CCH79_00018443</name>
</gene>